<evidence type="ECO:0008006" key="2">
    <source>
        <dbReference type="Google" id="ProtNLM"/>
    </source>
</evidence>
<dbReference type="InterPro" id="IPR025737">
    <property type="entry name" value="FApF"/>
</dbReference>
<dbReference type="EMBL" id="UINC01040578">
    <property type="protein sequence ID" value="SVB40646.1"/>
    <property type="molecule type" value="Genomic_DNA"/>
</dbReference>
<accession>A0A382DQ81</accession>
<dbReference type="Pfam" id="PF13557">
    <property type="entry name" value="Phenol_MetA_deg"/>
    <property type="match status" value="1"/>
</dbReference>
<gene>
    <name evidence="1" type="ORF">METZ01_LOCUS193500</name>
</gene>
<dbReference type="AlphaFoldDB" id="A0A382DQ81"/>
<sequence>MLVWASLAQAYVGLCCAHCGGNMPLNIFGGGIPEPKEFRFKISEMFMEMGPLRDGTRDILSTTITGAPNTAGVFPAVPRAMQQYMTMIGGAYSFSDNLALMAMTNYTINEMQMQINPAQGSNFTMTSSGIGDITLLGKYRLYANDNLVPTKQAAVLFGLSLPTGDIHKKFTNNTVANQNGTILPFKMQLGSGTVDPIIGLTYQGSRDPFWWGFNTQLEAHIYDNEQGYHRGQEFRYDFYAMRQVHDNWVIHTQLNGWLEGHFSREPYEGRVNGEGHAGFNPSNQFLSPLFDPHNYGGHKVALSLGVQFQPIPLHVMEVTATLPIYQDLDGPQLRDNWMMQFTYYMEVPTKKSRRFVGFKPP</sequence>
<evidence type="ECO:0000313" key="1">
    <source>
        <dbReference type="EMBL" id="SVB40646.1"/>
    </source>
</evidence>
<organism evidence="1">
    <name type="scientific">marine metagenome</name>
    <dbReference type="NCBI Taxonomy" id="408172"/>
    <lineage>
        <taxon>unclassified sequences</taxon>
        <taxon>metagenomes</taxon>
        <taxon>ecological metagenomes</taxon>
    </lineage>
</organism>
<reference evidence="1" key="1">
    <citation type="submission" date="2018-05" db="EMBL/GenBank/DDBJ databases">
        <authorList>
            <person name="Lanie J.A."/>
            <person name="Ng W.-L."/>
            <person name="Kazmierczak K.M."/>
            <person name="Andrzejewski T.M."/>
            <person name="Davidsen T.M."/>
            <person name="Wayne K.J."/>
            <person name="Tettelin H."/>
            <person name="Glass J.I."/>
            <person name="Rusch D."/>
            <person name="Podicherti R."/>
            <person name="Tsui H.-C.T."/>
            <person name="Winkler M.E."/>
        </authorList>
    </citation>
    <scope>NUCLEOTIDE SEQUENCE</scope>
</reference>
<name>A0A382DQ81_9ZZZZ</name>
<proteinExistence type="predicted"/>
<protein>
    <recommendedName>
        <fullName evidence="2">Transporter</fullName>
    </recommendedName>
</protein>
<feature type="non-terminal residue" evidence="1">
    <location>
        <position position="361"/>
    </location>
</feature>